<sequence length="144" mass="15126">MTALAAIAGVGSALVAGFYAAFTFTVMPALRRRPAQDAAATMVSINEQAVRPPFMILFFGTALACAGALAEQAVNPGTDSPLRILGSVAYLAGWFATMAINVPLNGRLARSKIEWTEFDRSWSRANLLRAVLSAVGSIALLAPL</sequence>
<evidence type="ECO:0000313" key="2">
    <source>
        <dbReference type="EMBL" id="GAA3666217.1"/>
    </source>
</evidence>
<accession>A0ABP7BP05</accession>
<keyword evidence="1" id="KW-0812">Transmembrane</keyword>
<comment type="caution">
    <text evidence="2">The sequence shown here is derived from an EMBL/GenBank/DDBJ whole genome shotgun (WGS) entry which is preliminary data.</text>
</comment>
<dbReference type="EMBL" id="BAABEO010000001">
    <property type="protein sequence ID" value="GAA3666217.1"/>
    <property type="molecule type" value="Genomic_DNA"/>
</dbReference>
<protein>
    <submittedName>
        <fullName evidence="2">DUF1772 domain-containing protein</fullName>
    </submittedName>
</protein>
<dbReference type="Pfam" id="PF08592">
    <property type="entry name" value="Anthrone_oxy"/>
    <property type="match status" value="1"/>
</dbReference>
<feature type="transmembrane region" description="Helical" evidence="1">
    <location>
        <begin position="82"/>
        <end position="104"/>
    </location>
</feature>
<name>A0ABP7BP05_9MICC</name>
<gene>
    <name evidence="2" type="ORF">GCM10023081_01300</name>
</gene>
<dbReference type="Proteomes" id="UP001500752">
    <property type="component" value="Unassembled WGS sequence"/>
</dbReference>
<feature type="transmembrane region" description="Helical" evidence="1">
    <location>
        <begin position="125"/>
        <end position="142"/>
    </location>
</feature>
<feature type="transmembrane region" description="Helical" evidence="1">
    <location>
        <begin position="6"/>
        <end position="30"/>
    </location>
</feature>
<feature type="transmembrane region" description="Helical" evidence="1">
    <location>
        <begin position="50"/>
        <end position="70"/>
    </location>
</feature>
<evidence type="ECO:0000313" key="3">
    <source>
        <dbReference type="Proteomes" id="UP001500752"/>
    </source>
</evidence>
<reference evidence="3" key="1">
    <citation type="journal article" date="2019" name="Int. J. Syst. Evol. Microbiol.">
        <title>The Global Catalogue of Microorganisms (GCM) 10K type strain sequencing project: providing services to taxonomists for standard genome sequencing and annotation.</title>
        <authorList>
            <consortium name="The Broad Institute Genomics Platform"/>
            <consortium name="The Broad Institute Genome Sequencing Center for Infectious Disease"/>
            <person name="Wu L."/>
            <person name="Ma J."/>
        </authorList>
    </citation>
    <scope>NUCLEOTIDE SEQUENCE [LARGE SCALE GENOMIC DNA]</scope>
    <source>
        <strain evidence="3">JCM 30742</strain>
    </source>
</reference>
<keyword evidence="1" id="KW-0472">Membrane</keyword>
<evidence type="ECO:0000256" key="1">
    <source>
        <dbReference type="SAM" id="Phobius"/>
    </source>
</evidence>
<keyword evidence="1" id="KW-1133">Transmembrane helix</keyword>
<proteinExistence type="predicted"/>
<organism evidence="2 3">
    <name type="scientific">Arthrobacter ginkgonis</name>
    <dbReference type="NCBI Taxonomy" id="1630594"/>
    <lineage>
        <taxon>Bacteria</taxon>
        <taxon>Bacillati</taxon>
        <taxon>Actinomycetota</taxon>
        <taxon>Actinomycetes</taxon>
        <taxon>Micrococcales</taxon>
        <taxon>Micrococcaceae</taxon>
        <taxon>Arthrobacter</taxon>
    </lineage>
</organism>
<dbReference type="RefSeq" id="WP_345147704.1">
    <property type="nucleotide sequence ID" value="NZ_BAABEO010000001.1"/>
</dbReference>
<keyword evidence="3" id="KW-1185">Reference proteome</keyword>
<dbReference type="InterPro" id="IPR013901">
    <property type="entry name" value="Anthrone_oxy"/>
</dbReference>